<comment type="caution">
    <text evidence="1">The sequence shown here is derived from an EMBL/GenBank/DDBJ whole genome shotgun (WGS) entry which is preliminary data.</text>
</comment>
<reference evidence="1 2" key="1">
    <citation type="journal article" date="2019" name="Sci. Rep.">
        <title>Orb-weaving spider Araneus ventricosus genome elucidates the spidroin gene catalogue.</title>
        <authorList>
            <person name="Kono N."/>
            <person name="Nakamura H."/>
            <person name="Ohtoshi R."/>
            <person name="Moran D.A.P."/>
            <person name="Shinohara A."/>
            <person name="Yoshida Y."/>
            <person name="Fujiwara M."/>
            <person name="Mori M."/>
            <person name="Tomita M."/>
            <person name="Arakawa K."/>
        </authorList>
    </citation>
    <scope>NUCLEOTIDE SEQUENCE [LARGE SCALE GENOMIC DNA]</scope>
</reference>
<dbReference type="Proteomes" id="UP000499080">
    <property type="component" value="Unassembled WGS sequence"/>
</dbReference>
<sequence>MKETYHNLEQLLEMINYSKYGWKICADLKAVSLLMGLQLGYAKYCCFLCLCDSRAIALHYIKRDRPRRASFKLAGINVEHPLLAEPHKIIIPPLHITLGLVENFVKAMDKNGPAFKCLHEKFPRLSVAEIKGDVFMGPQSKQLFRDPKFEKLLRSKENQVWMRSIKYQQTS</sequence>
<proteinExistence type="predicted"/>
<dbReference type="EMBL" id="BGPR01000280">
    <property type="protein sequence ID" value="GBM10098.1"/>
    <property type="molecule type" value="Genomic_DNA"/>
</dbReference>
<accession>A0A4Y2D2B3</accession>
<organism evidence="1 2">
    <name type="scientific">Araneus ventricosus</name>
    <name type="common">Orbweaver spider</name>
    <name type="synonym">Epeira ventricosa</name>
    <dbReference type="NCBI Taxonomy" id="182803"/>
    <lineage>
        <taxon>Eukaryota</taxon>
        <taxon>Metazoa</taxon>
        <taxon>Ecdysozoa</taxon>
        <taxon>Arthropoda</taxon>
        <taxon>Chelicerata</taxon>
        <taxon>Arachnida</taxon>
        <taxon>Araneae</taxon>
        <taxon>Araneomorphae</taxon>
        <taxon>Entelegynae</taxon>
        <taxon>Araneoidea</taxon>
        <taxon>Araneidae</taxon>
        <taxon>Araneus</taxon>
    </lineage>
</organism>
<name>A0A4Y2D2B3_ARAVE</name>
<dbReference type="PANTHER" id="PTHR46114:SF1">
    <property type="entry name" value="ZAD DOMAIN-CONTAINING PROTEIN"/>
    <property type="match status" value="1"/>
</dbReference>
<dbReference type="OrthoDB" id="6622005at2759"/>
<keyword evidence="2" id="KW-1185">Reference proteome</keyword>
<protein>
    <submittedName>
        <fullName evidence="1">Uncharacterized protein</fullName>
    </submittedName>
</protein>
<dbReference type="AlphaFoldDB" id="A0A4Y2D2B3"/>
<dbReference type="PANTHER" id="PTHR46114">
    <property type="entry name" value="APPLE DOMAIN-CONTAINING PROTEIN"/>
    <property type="match status" value="1"/>
</dbReference>
<evidence type="ECO:0000313" key="2">
    <source>
        <dbReference type="Proteomes" id="UP000499080"/>
    </source>
</evidence>
<evidence type="ECO:0000313" key="1">
    <source>
        <dbReference type="EMBL" id="GBM10098.1"/>
    </source>
</evidence>
<gene>
    <name evidence="1" type="ORF">AVEN_92922_1</name>
</gene>